<dbReference type="AlphaFoldDB" id="A0A426U8I1"/>
<comment type="caution">
    <text evidence="1">The sequence shown here is derived from an EMBL/GenBank/DDBJ whole genome shotgun (WGS) entry which is preliminary data.</text>
</comment>
<dbReference type="Proteomes" id="UP000280307">
    <property type="component" value="Unassembled WGS sequence"/>
</dbReference>
<name>A0A426U8I1_9CHLR</name>
<protein>
    <submittedName>
        <fullName evidence="1">Uncharacterized protein</fullName>
    </submittedName>
</protein>
<evidence type="ECO:0000313" key="1">
    <source>
        <dbReference type="EMBL" id="RRR76569.1"/>
    </source>
</evidence>
<sequence length="150" mass="16034">MAMVEREYIPGALSDTLAVLVASVPLTDPYGPNAPPPVPAVLPGHDLVLSTFLWTDPHAMLTGLHLLAVAATVEHARDLLVSDAGHDDPLGEQVVLLAYRDWRAGRRSPLRGYGPLWAQLAHPPQQITTPTALRLQPLPKGRGGPKPSGE</sequence>
<gene>
    <name evidence="1" type="ORF">EI684_02810</name>
</gene>
<organism evidence="1 2">
    <name type="scientific">Candidatus Viridilinea halotolerans</name>
    <dbReference type="NCBI Taxonomy" id="2491704"/>
    <lineage>
        <taxon>Bacteria</taxon>
        <taxon>Bacillati</taxon>
        <taxon>Chloroflexota</taxon>
        <taxon>Chloroflexia</taxon>
        <taxon>Chloroflexales</taxon>
        <taxon>Chloroflexineae</taxon>
        <taxon>Oscillochloridaceae</taxon>
        <taxon>Candidatus Viridilinea</taxon>
    </lineage>
</organism>
<accession>A0A426U8I1</accession>
<dbReference type="EMBL" id="RSAS01000111">
    <property type="protein sequence ID" value="RRR76569.1"/>
    <property type="molecule type" value="Genomic_DNA"/>
</dbReference>
<proteinExistence type="predicted"/>
<reference evidence="1 2" key="1">
    <citation type="submission" date="2018-12" db="EMBL/GenBank/DDBJ databases">
        <title>Genome Sequence of Candidatus Viridilinea halotolerans isolated from saline sulfide-rich spring.</title>
        <authorList>
            <person name="Grouzdev D.S."/>
            <person name="Burganskaya E.I."/>
            <person name="Krutkina M.S."/>
            <person name="Sukhacheva M.V."/>
            <person name="Gorlenko V.M."/>
        </authorList>
    </citation>
    <scope>NUCLEOTIDE SEQUENCE [LARGE SCALE GENOMIC DNA]</scope>
    <source>
        <strain evidence="1">Chok-6</strain>
    </source>
</reference>
<evidence type="ECO:0000313" key="2">
    <source>
        <dbReference type="Proteomes" id="UP000280307"/>
    </source>
</evidence>